<reference evidence="2" key="1">
    <citation type="submission" date="2019-10" db="EMBL/GenBank/DDBJ databases">
        <authorList>
            <consortium name="DOE Joint Genome Institute"/>
            <person name="Kuo A."/>
            <person name="Miyauchi S."/>
            <person name="Kiss E."/>
            <person name="Drula E."/>
            <person name="Kohler A."/>
            <person name="Sanchez-Garcia M."/>
            <person name="Andreopoulos B."/>
            <person name="Barry K.W."/>
            <person name="Bonito G."/>
            <person name="Buee M."/>
            <person name="Carver A."/>
            <person name="Chen C."/>
            <person name="Cichocki N."/>
            <person name="Clum A."/>
            <person name="Culley D."/>
            <person name="Crous P.W."/>
            <person name="Fauchery L."/>
            <person name="Girlanda M."/>
            <person name="Hayes R."/>
            <person name="Keri Z."/>
            <person name="LaButti K."/>
            <person name="Lipzen A."/>
            <person name="Lombard V."/>
            <person name="Magnuson J."/>
            <person name="Maillard F."/>
            <person name="Morin E."/>
            <person name="Murat C."/>
            <person name="Nolan M."/>
            <person name="Ohm R."/>
            <person name="Pangilinan J."/>
            <person name="Pereira M."/>
            <person name="Perotto S."/>
            <person name="Peter M."/>
            <person name="Riley R."/>
            <person name="Sitrit Y."/>
            <person name="Stielow B."/>
            <person name="Szollosi G."/>
            <person name="Zifcakova L."/>
            <person name="Stursova M."/>
            <person name="Spatafora J.W."/>
            <person name="Tedersoo L."/>
            <person name="Vaario L.-M."/>
            <person name="Yamada A."/>
            <person name="Yan M."/>
            <person name="Wang P."/>
            <person name="Xu J."/>
            <person name="Bruns T."/>
            <person name="Baldrian P."/>
            <person name="Vilgalys R."/>
            <person name="Henrissat B."/>
            <person name="Grigoriev I.V."/>
            <person name="Hibbett D."/>
            <person name="Nagy L.G."/>
            <person name="Martin F.M."/>
        </authorList>
    </citation>
    <scope>NUCLEOTIDE SEQUENCE</scope>
    <source>
        <strain evidence="2">Prilba</strain>
    </source>
</reference>
<name>A0A9P5TDQ6_9AGAM</name>
<dbReference type="EMBL" id="WHVB01000001">
    <property type="protein sequence ID" value="KAF8486979.1"/>
    <property type="molecule type" value="Genomic_DNA"/>
</dbReference>
<comment type="caution">
    <text evidence="2">The sequence shown here is derived from an EMBL/GenBank/DDBJ whole genome shotgun (WGS) entry which is preliminary data.</text>
</comment>
<feature type="region of interest" description="Disordered" evidence="1">
    <location>
        <begin position="29"/>
        <end position="48"/>
    </location>
</feature>
<accession>A0A9P5TDQ6</accession>
<evidence type="ECO:0000313" key="3">
    <source>
        <dbReference type="Proteomes" id="UP000759537"/>
    </source>
</evidence>
<dbReference type="Pfam" id="PF18759">
    <property type="entry name" value="Plavaka"/>
    <property type="match status" value="1"/>
</dbReference>
<sequence>MVEDNTNGFVGPDYAPSERLPVVNDALDGETETHHQSQSHSVTVEEADKPEQYAEDYPADVAHIHQKSQTAFETLKDSLDRNGKTLWAPFKDEDEWQLARFLITEVSQTAADKYLKLLITKNQTRPSYSSNYKLLQKIDCLPTGPKWMCKIIDVEGNVIGANGKPETESIELWCRDTIECIQELISNPAFQEHISYVPQKVFTSASWTTRIYDEAWTGDWWWTMQKRLPSGAVVAPLIIATDKTTLTQFSGDKKAYPVYLTIGNISKDIRCQPSSHATVLIGYIPISKLECFLEAGDSCKFAIYRLFHHSMHIILELLITAGKNSIEMSCADSFVCLIFPILAAYIADHPEQCLVACCMENRCPCCVVGFRERGENSRSLLCSPALTLNTLSQHKNGKDPYLFDDEGLRPIYYPFWADLPHTDIFACIAPDILHQLHKGVFKDHIVKWCTSLASEYEVDARFKAMTNYHSLRHFKKGISSIFQWTGKEHKEMEHVIITVLARLVDARVLKAVRAVINFIYYTQYQHHTDITLARMQDALDAFHLHKNIFVKLQACHGEGFNIPKMHSMLHYLDSIHSLGSTDGYNTESPERLNIDFAKEAYQLGFSGPVGFGCLTIFGPTATASSC</sequence>
<dbReference type="Proteomes" id="UP000759537">
    <property type="component" value="Unassembled WGS sequence"/>
</dbReference>
<proteinExistence type="predicted"/>
<evidence type="ECO:0000313" key="2">
    <source>
        <dbReference type="EMBL" id="KAF8486979.1"/>
    </source>
</evidence>
<keyword evidence="3" id="KW-1185">Reference proteome</keyword>
<protein>
    <submittedName>
        <fullName evidence="2">Uncharacterized protein</fullName>
    </submittedName>
</protein>
<gene>
    <name evidence="2" type="ORF">DFH94DRAFT_621002</name>
</gene>
<reference evidence="2" key="2">
    <citation type="journal article" date="2020" name="Nat. Commun.">
        <title>Large-scale genome sequencing of mycorrhizal fungi provides insights into the early evolution of symbiotic traits.</title>
        <authorList>
            <person name="Miyauchi S."/>
            <person name="Kiss E."/>
            <person name="Kuo A."/>
            <person name="Drula E."/>
            <person name="Kohler A."/>
            <person name="Sanchez-Garcia M."/>
            <person name="Morin E."/>
            <person name="Andreopoulos B."/>
            <person name="Barry K.W."/>
            <person name="Bonito G."/>
            <person name="Buee M."/>
            <person name="Carver A."/>
            <person name="Chen C."/>
            <person name="Cichocki N."/>
            <person name="Clum A."/>
            <person name="Culley D."/>
            <person name="Crous P.W."/>
            <person name="Fauchery L."/>
            <person name="Girlanda M."/>
            <person name="Hayes R.D."/>
            <person name="Keri Z."/>
            <person name="LaButti K."/>
            <person name="Lipzen A."/>
            <person name="Lombard V."/>
            <person name="Magnuson J."/>
            <person name="Maillard F."/>
            <person name="Murat C."/>
            <person name="Nolan M."/>
            <person name="Ohm R.A."/>
            <person name="Pangilinan J."/>
            <person name="Pereira M.F."/>
            <person name="Perotto S."/>
            <person name="Peter M."/>
            <person name="Pfister S."/>
            <person name="Riley R."/>
            <person name="Sitrit Y."/>
            <person name="Stielow J.B."/>
            <person name="Szollosi G."/>
            <person name="Zifcakova L."/>
            <person name="Stursova M."/>
            <person name="Spatafora J.W."/>
            <person name="Tedersoo L."/>
            <person name="Vaario L.M."/>
            <person name="Yamada A."/>
            <person name="Yan M."/>
            <person name="Wang P."/>
            <person name="Xu J."/>
            <person name="Bruns T."/>
            <person name="Baldrian P."/>
            <person name="Vilgalys R."/>
            <person name="Dunand C."/>
            <person name="Henrissat B."/>
            <person name="Grigoriev I.V."/>
            <person name="Hibbett D."/>
            <person name="Nagy L.G."/>
            <person name="Martin F.M."/>
        </authorList>
    </citation>
    <scope>NUCLEOTIDE SEQUENCE</scope>
    <source>
        <strain evidence="2">Prilba</strain>
    </source>
</reference>
<dbReference type="AlphaFoldDB" id="A0A9P5TDQ6"/>
<dbReference type="OrthoDB" id="2418900at2759"/>
<dbReference type="InterPro" id="IPR041078">
    <property type="entry name" value="Plavaka"/>
</dbReference>
<evidence type="ECO:0000256" key="1">
    <source>
        <dbReference type="SAM" id="MobiDB-lite"/>
    </source>
</evidence>
<organism evidence="2 3">
    <name type="scientific">Russula ochroleuca</name>
    <dbReference type="NCBI Taxonomy" id="152965"/>
    <lineage>
        <taxon>Eukaryota</taxon>
        <taxon>Fungi</taxon>
        <taxon>Dikarya</taxon>
        <taxon>Basidiomycota</taxon>
        <taxon>Agaricomycotina</taxon>
        <taxon>Agaricomycetes</taxon>
        <taxon>Russulales</taxon>
        <taxon>Russulaceae</taxon>
        <taxon>Russula</taxon>
    </lineage>
</organism>